<evidence type="ECO:0000313" key="28">
    <source>
        <dbReference type="EMBL" id="KAK8733863.1"/>
    </source>
</evidence>
<evidence type="ECO:0000256" key="24">
    <source>
        <dbReference type="SAM" id="Phobius"/>
    </source>
</evidence>
<dbReference type="GO" id="GO:0008270">
    <property type="term" value="F:zinc ion binding"/>
    <property type="evidence" value="ECO:0007669"/>
    <property type="project" value="InterPro"/>
</dbReference>
<dbReference type="FunFam" id="1.10.390.10:FF:000016">
    <property type="entry name" value="Glutamyl aminopeptidase"/>
    <property type="match status" value="1"/>
</dbReference>
<keyword evidence="14 22" id="KW-0862">Zinc</keyword>
<dbReference type="Gene3D" id="1.25.50.20">
    <property type="match status" value="1"/>
</dbReference>
<evidence type="ECO:0000256" key="1">
    <source>
        <dbReference type="ARBA" id="ARBA00000098"/>
    </source>
</evidence>
<keyword evidence="15" id="KW-0735">Signal-anchor</keyword>
<accession>A0AAW0X1V3</accession>
<dbReference type="SUPFAM" id="SSF55486">
    <property type="entry name" value="Metalloproteases ('zincins'), catalytic domain"/>
    <property type="match status" value="1"/>
</dbReference>
<dbReference type="Pfam" id="PF17900">
    <property type="entry name" value="Peptidase_M1_N"/>
    <property type="match status" value="1"/>
</dbReference>
<feature type="active site" description="Proton acceptor" evidence="21">
    <location>
        <position position="410"/>
    </location>
</feature>
<dbReference type="SUPFAM" id="SSF63737">
    <property type="entry name" value="Leukotriene A4 hydrolase N-terminal domain"/>
    <property type="match status" value="1"/>
</dbReference>
<keyword evidence="8" id="KW-0449">Lipoprotein</keyword>
<feature type="domain" description="Peptidase M1 membrane alanine aminopeptidase" evidence="25">
    <location>
        <begin position="340"/>
        <end position="562"/>
    </location>
</feature>
<dbReference type="GO" id="GO:0005737">
    <property type="term" value="C:cytoplasm"/>
    <property type="evidence" value="ECO:0007669"/>
    <property type="project" value="TreeGrafter"/>
</dbReference>
<feature type="domain" description="Aminopeptidase N-like N-terminal" evidence="27">
    <location>
        <begin position="110"/>
        <end position="303"/>
    </location>
</feature>
<dbReference type="Pfam" id="PF11838">
    <property type="entry name" value="ERAP1_C"/>
    <property type="match status" value="1"/>
</dbReference>
<sequence>MTSSFRGETLAMDLNRPAASITFGKKKGWFVNRQTALMLSLLFAVVIVATGLLVYYYVPHARKSGQESMDRKDIKERASKQLSAVSPVVTSNTTESPQEKVIVRLPRALKPLHYMVKLQPFVNGNFSIMGYVEVEMMVAEPTLNITLHIADIITKNETIKVVSYDDPKEPRIEILHHVFDKEKEFYIAMLNKELKPGKKYVLSMEFVGYLNDKLTGFYRSSYMDAQGNKKWIAATQFQPTSARKAFPCFDEPAMKATFEIFLARESSMSSLSNMPKSETTPIEGQNGWVWDHFNTSVPMSTYLVAFVISDFASMESNASDHVLFRVMARESAIQQADYSLLIGPETLSYFEEYFNVTYPLPKQDMVAIPDKDGPMENWGLIIHRESTMLYDPAVSSTMDKKSVALTVAHELSHQWFGNLVTPDWWSDLWLNEGFATFMQYIGVDHVEPTWKIMEQFIPDVLQSVFTVDWLETSHRLSFPVEHPDEIKEIFDIITYSKGASVIRMMTYFLTEKTFRKGVTNYLTSLKYKNAEQDDLWQYLTVAAHEDDTLPKDMTMKKVMDTWTLQMGYPVIKVVRSSDGTSANITQERFLMVWDQNYSDTHFYKWWVPLTYTSQDNPNFNNTQTQVWLKDYEAKITVSSLPRKDQWVIFNVQETGFYKVNYDDDNWNLLIKQLNSDHKVIHVINRAQIIDDAMDLAQAGQLSYKTALDVIAYLGNEEEYIPWESALSNLVYLKKMFIRSKHYGALKNYLLNLLTPLYESVGFQDNINDPHLEQLKRVKALTWACNLEYQDCVNNSVSLYQKWMENPSNRSIVSPNLKSIVYCTAIAAGDEEEWNFGWNQYLNSNVGSDKEVILSSLGCSKKIWILSRYLDMAFSNNSGMREQDAPIAFVAVARNSVGHYLTWNYVRDNWQKITDFFGSGIFVLSNIIEKATETLNTHLEMKELKLFKERHAGEFGPAKRTVDQSIEGTTINIAWMTNNSKIIVQWLSDHGYSTQLNNQSTLLPGSI</sequence>
<feature type="binding site" evidence="22">
    <location>
        <position position="413"/>
    </location>
    <ligand>
        <name>Zn(2+)</name>
        <dbReference type="ChEBI" id="CHEBI:29105"/>
        <note>catalytic</note>
    </ligand>
</feature>
<evidence type="ECO:0000256" key="2">
    <source>
        <dbReference type="ARBA" id="ARBA00004606"/>
    </source>
</evidence>
<evidence type="ECO:0000256" key="21">
    <source>
        <dbReference type="PIRSR" id="PIRSR634016-1"/>
    </source>
</evidence>
<evidence type="ECO:0000256" key="15">
    <source>
        <dbReference type="ARBA" id="ARBA00022968"/>
    </source>
</evidence>
<dbReference type="InterPro" id="IPR042097">
    <property type="entry name" value="Aminopeptidase_N-like_N_sf"/>
</dbReference>
<feature type="domain" description="ERAP1-like C-terminal" evidence="26">
    <location>
        <begin position="646"/>
        <end position="968"/>
    </location>
</feature>
<dbReference type="InterPro" id="IPR050344">
    <property type="entry name" value="Peptidase_M1_aminopeptidases"/>
</dbReference>
<dbReference type="InterPro" id="IPR045357">
    <property type="entry name" value="Aminopeptidase_N-like_N"/>
</dbReference>
<keyword evidence="7" id="KW-1003">Cell membrane</keyword>
<keyword evidence="16 24" id="KW-1133">Transmembrane helix</keyword>
<evidence type="ECO:0000256" key="13">
    <source>
        <dbReference type="ARBA" id="ARBA00022801"/>
    </source>
</evidence>
<feature type="binding site" evidence="22">
    <location>
        <position position="409"/>
    </location>
    <ligand>
        <name>Zn(2+)</name>
        <dbReference type="ChEBI" id="CHEBI:29105"/>
        <note>catalytic</note>
    </ligand>
</feature>
<dbReference type="CDD" id="cd09601">
    <property type="entry name" value="M1_APN-Q_like"/>
    <property type="match status" value="1"/>
</dbReference>
<evidence type="ECO:0000256" key="11">
    <source>
        <dbReference type="ARBA" id="ARBA00022723"/>
    </source>
</evidence>
<dbReference type="Proteomes" id="UP001445076">
    <property type="component" value="Unassembled WGS sequence"/>
</dbReference>
<dbReference type="PANTHER" id="PTHR11533:SF294">
    <property type="entry name" value="THYROTROPIN-RELEASING HORMONE-DEGRADING ECTOENZYME"/>
    <property type="match status" value="1"/>
</dbReference>
<keyword evidence="13" id="KW-0378">Hydrolase</keyword>
<evidence type="ECO:0000256" key="6">
    <source>
        <dbReference type="ARBA" id="ARBA00015611"/>
    </source>
</evidence>
<dbReference type="InterPro" id="IPR027268">
    <property type="entry name" value="Peptidase_M4/M1_CTD_sf"/>
</dbReference>
<evidence type="ECO:0000256" key="23">
    <source>
        <dbReference type="PIRSR" id="PIRSR634016-4"/>
    </source>
</evidence>
<evidence type="ECO:0000256" key="22">
    <source>
        <dbReference type="PIRSR" id="PIRSR634016-3"/>
    </source>
</evidence>
<dbReference type="Gene3D" id="2.60.40.1910">
    <property type="match status" value="1"/>
</dbReference>
<keyword evidence="8" id="KW-0336">GPI-anchor</keyword>
<evidence type="ECO:0000256" key="7">
    <source>
        <dbReference type="ARBA" id="ARBA00022475"/>
    </source>
</evidence>
<comment type="cofactor">
    <cofactor evidence="22">
        <name>Zn(2+)</name>
        <dbReference type="ChEBI" id="CHEBI:29105"/>
    </cofactor>
    <text evidence="22">Binds 1 zinc ion per subunit.</text>
</comment>
<dbReference type="Gene3D" id="2.60.40.1730">
    <property type="entry name" value="tricorn interacting facor f3 domain"/>
    <property type="match status" value="1"/>
</dbReference>
<comment type="caution">
    <text evidence="28">The sequence shown here is derived from an EMBL/GenBank/DDBJ whole genome shotgun (WGS) entry which is preliminary data.</text>
</comment>
<dbReference type="GO" id="GO:0043171">
    <property type="term" value="P:peptide catabolic process"/>
    <property type="evidence" value="ECO:0007669"/>
    <property type="project" value="TreeGrafter"/>
</dbReference>
<evidence type="ECO:0000256" key="10">
    <source>
        <dbReference type="ARBA" id="ARBA00022692"/>
    </source>
</evidence>
<dbReference type="AlphaFoldDB" id="A0AAW0X1V3"/>
<dbReference type="FunFam" id="2.60.40.1730:FF:000012">
    <property type="entry name" value="Aminopeptidase N"/>
    <property type="match status" value="1"/>
</dbReference>
<feature type="binding site" evidence="22">
    <location>
        <position position="432"/>
    </location>
    <ligand>
        <name>Zn(2+)</name>
        <dbReference type="ChEBI" id="CHEBI:29105"/>
        <note>catalytic</note>
    </ligand>
</feature>
<dbReference type="GO" id="GO:0005615">
    <property type="term" value="C:extracellular space"/>
    <property type="evidence" value="ECO:0007669"/>
    <property type="project" value="TreeGrafter"/>
</dbReference>
<feature type="transmembrane region" description="Helical" evidence="24">
    <location>
        <begin position="35"/>
        <end position="58"/>
    </location>
</feature>
<keyword evidence="17" id="KW-0482">Metalloprotease</keyword>
<dbReference type="EMBL" id="JARKIK010000052">
    <property type="protein sequence ID" value="KAK8733863.1"/>
    <property type="molecule type" value="Genomic_DNA"/>
</dbReference>
<keyword evidence="11 22" id="KW-0479">Metal-binding</keyword>
<evidence type="ECO:0000259" key="27">
    <source>
        <dbReference type="Pfam" id="PF17900"/>
    </source>
</evidence>
<dbReference type="PANTHER" id="PTHR11533">
    <property type="entry name" value="PROTEASE M1 ZINC METALLOPROTEASE"/>
    <property type="match status" value="1"/>
</dbReference>
<evidence type="ECO:0000256" key="4">
    <source>
        <dbReference type="ARBA" id="ARBA00010136"/>
    </source>
</evidence>
<keyword evidence="9" id="KW-0645">Protease</keyword>
<comment type="similarity">
    <text evidence="4">Belongs to the peptidase M1 family.</text>
</comment>
<evidence type="ECO:0000256" key="3">
    <source>
        <dbReference type="ARBA" id="ARBA00004609"/>
    </source>
</evidence>
<dbReference type="GO" id="GO:0098552">
    <property type="term" value="C:side of membrane"/>
    <property type="evidence" value="ECO:0007669"/>
    <property type="project" value="UniProtKB-KW"/>
</dbReference>
<evidence type="ECO:0000256" key="8">
    <source>
        <dbReference type="ARBA" id="ARBA00022622"/>
    </source>
</evidence>
<feature type="site" description="Transition state stabilizer" evidence="23">
    <location>
        <position position="495"/>
    </location>
</feature>
<keyword evidence="10 24" id="KW-0812">Transmembrane</keyword>
<keyword evidence="18 24" id="KW-0472">Membrane</keyword>
<evidence type="ECO:0000259" key="26">
    <source>
        <dbReference type="Pfam" id="PF11838"/>
    </source>
</evidence>
<keyword evidence="20" id="KW-0325">Glycoprotein</keyword>
<evidence type="ECO:0000256" key="12">
    <source>
        <dbReference type="ARBA" id="ARBA00022729"/>
    </source>
</evidence>
<evidence type="ECO:0000259" key="25">
    <source>
        <dbReference type="Pfam" id="PF01433"/>
    </source>
</evidence>
<name>A0AAW0X1V3_CHEQU</name>
<dbReference type="InterPro" id="IPR001930">
    <property type="entry name" value="Peptidase_M1"/>
</dbReference>
<dbReference type="FunFam" id="2.60.40.1910:FF:000008">
    <property type="entry name" value="Aminopeptidase"/>
    <property type="match status" value="1"/>
</dbReference>
<keyword evidence="29" id="KW-1185">Reference proteome</keyword>
<dbReference type="Pfam" id="PF01433">
    <property type="entry name" value="Peptidase_M1"/>
    <property type="match status" value="1"/>
</dbReference>
<evidence type="ECO:0000256" key="16">
    <source>
        <dbReference type="ARBA" id="ARBA00022989"/>
    </source>
</evidence>
<dbReference type="GO" id="GO:0005886">
    <property type="term" value="C:plasma membrane"/>
    <property type="evidence" value="ECO:0007669"/>
    <property type="project" value="UniProtKB-SubCell"/>
</dbReference>
<dbReference type="GO" id="GO:0016285">
    <property type="term" value="F:alanyl aminopeptidase activity"/>
    <property type="evidence" value="ECO:0007669"/>
    <property type="project" value="UniProtKB-EC"/>
</dbReference>
<dbReference type="EC" id="3.4.11.2" evidence="5"/>
<proteinExistence type="inferred from homology"/>
<evidence type="ECO:0000256" key="14">
    <source>
        <dbReference type="ARBA" id="ARBA00022833"/>
    </source>
</evidence>
<evidence type="ECO:0000256" key="5">
    <source>
        <dbReference type="ARBA" id="ARBA00012564"/>
    </source>
</evidence>
<comment type="catalytic activity">
    <reaction evidence="1">
        <text>Release of an N-terminal amino acid, Xaa-|-Yaa- from a peptide, amide or arylamide. Xaa is preferably Ala, but may be most amino acids including Pro (slow action). When a terminal hydrophobic residue is followed by a prolyl residue, the two may be released as an intact Xaa-Pro dipeptide.</text>
        <dbReference type="EC" id="3.4.11.2"/>
    </reaction>
</comment>
<dbReference type="GO" id="GO:0006508">
    <property type="term" value="P:proteolysis"/>
    <property type="evidence" value="ECO:0007669"/>
    <property type="project" value="UniProtKB-KW"/>
</dbReference>
<dbReference type="FunFam" id="1.25.50.20:FF:000001">
    <property type="entry name" value="Aminopeptidase"/>
    <property type="match status" value="1"/>
</dbReference>
<dbReference type="GO" id="GO:0042277">
    <property type="term" value="F:peptide binding"/>
    <property type="evidence" value="ECO:0007669"/>
    <property type="project" value="TreeGrafter"/>
</dbReference>
<dbReference type="PRINTS" id="PR00756">
    <property type="entry name" value="ALADIPTASE"/>
</dbReference>
<protein>
    <recommendedName>
        <fullName evidence="6">Aminopeptidase N</fullName>
        <ecNumber evidence="5">3.4.11.2</ecNumber>
    </recommendedName>
</protein>
<evidence type="ECO:0000313" key="29">
    <source>
        <dbReference type="Proteomes" id="UP001445076"/>
    </source>
</evidence>
<evidence type="ECO:0000256" key="19">
    <source>
        <dbReference type="ARBA" id="ARBA00023157"/>
    </source>
</evidence>
<evidence type="ECO:0000256" key="9">
    <source>
        <dbReference type="ARBA" id="ARBA00022670"/>
    </source>
</evidence>
<dbReference type="InterPro" id="IPR034016">
    <property type="entry name" value="M1_APN-typ"/>
</dbReference>
<keyword evidence="19" id="KW-1015">Disulfide bond</keyword>
<dbReference type="InterPro" id="IPR024571">
    <property type="entry name" value="ERAP1-like_C_dom"/>
</dbReference>
<gene>
    <name evidence="28" type="ORF">OTU49_006218</name>
</gene>
<reference evidence="28 29" key="1">
    <citation type="journal article" date="2024" name="BMC Genomics">
        <title>Genome assembly of redclaw crayfish (Cherax quadricarinatus) provides insights into its immune adaptation and hypoxia tolerance.</title>
        <authorList>
            <person name="Liu Z."/>
            <person name="Zheng J."/>
            <person name="Li H."/>
            <person name="Fang K."/>
            <person name="Wang S."/>
            <person name="He J."/>
            <person name="Zhou D."/>
            <person name="Weng S."/>
            <person name="Chi M."/>
            <person name="Gu Z."/>
            <person name="He J."/>
            <person name="Li F."/>
            <person name="Wang M."/>
        </authorList>
    </citation>
    <scope>NUCLEOTIDE SEQUENCE [LARGE SCALE GENOMIC DNA]</scope>
    <source>
        <strain evidence="28">ZL_2023a</strain>
    </source>
</reference>
<organism evidence="28 29">
    <name type="scientific">Cherax quadricarinatus</name>
    <name type="common">Australian red claw crayfish</name>
    <dbReference type="NCBI Taxonomy" id="27406"/>
    <lineage>
        <taxon>Eukaryota</taxon>
        <taxon>Metazoa</taxon>
        <taxon>Ecdysozoa</taxon>
        <taxon>Arthropoda</taxon>
        <taxon>Crustacea</taxon>
        <taxon>Multicrustacea</taxon>
        <taxon>Malacostraca</taxon>
        <taxon>Eumalacostraca</taxon>
        <taxon>Eucarida</taxon>
        <taxon>Decapoda</taxon>
        <taxon>Pleocyemata</taxon>
        <taxon>Astacidea</taxon>
        <taxon>Parastacoidea</taxon>
        <taxon>Parastacidae</taxon>
        <taxon>Cherax</taxon>
    </lineage>
</organism>
<dbReference type="GO" id="GO:0070006">
    <property type="term" value="F:metalloaminopeptidase activity"/>
    <property type="evidence" value="ECO:0007669"/>
    <property type="project" value="TreeGrafter"/>
</dbReference>
<evidence type="ECO:0000256" key="20">
    <source>
        <dbReference type="ARBA" id="ARBA00023180"/>
    </source>
</evidence>
<evidence type="ECO:0000256" key="17">
    <source>
        <dbReference type="ARBA" id="ARBA00023049"/>
    </source>
</evidence>
<dbReference type="InterPro" id="IPR014782">
    <property type="entry name" value="Peptidase_M1_dom"/>
</dbReference>
<evidence type="ECO:0000256" key="18">
    <source>
        <dbReference type="ARBA" id="ARBA00023136"/>
    </source>
</evidence>
<dbReference type="Gene3D" id="1.10.390.10">
    <property type="entry name" value="Neutral Protease Domain 2"/>
    <property type="match status" value="1"/>
</dbReference>
<keyword evidence="12" id="KW-0732">Signal</keyword>
<comment type="subcellular location">
    <subcellularLocation>
        <location evidence="3">Cell membrane</location>
        <topology evidence="3">Lipid-anchor</topology>
        <topology evidence="3">GPI-anchor</topology>
    </subcellularLocation>
    <subcellularLocation>
        <location evidence="2">Membrane</location>
        <topology evidence="2">Single-pass type II membrane protein</topology>
    </subcellularLocation>
</comment>